<dbReference type="Gene3D" id="1.20.1050.10">
    <property type="match status" value="1"/>
</dbReference>
<dbReference type="Proteomes" id="UP000572377">
    <property type="component" value="Unassembled WGS sequence"/>
</dbReference>
<protein>
    <submittedName>
        <fullName evidence="2">Glutathione S-transferase</fullName>
    </submittedName>
</protein>
<evidence type="ECO:0000313" key="3">
    <source>
        <dbReference type="Proteomes" id="UP000572377"/>
    </source>
</evidence>
<dbReference type="PANTHER" id="PTHR43968:SF6">
    <property type="entry name" value="GLUTATHIONE S-TRANSFERASE OMEGA"/>
    <property type="match status" value="1"/>
</dbReference>
<dbReference type="GO" id="GO:0016740">
    <property type="term" value="F:transferase activity"/>
    <property type="evidence" value="ECO:0007669"/>
    <property type="project" value="UniProtKB-KW"/>
</dbReference>
<dbReference type="Pfam" id="PF13409">
    <property type="entry name" value="GST_N_2"/>
    <property type="match status" value="1"/>
</dbReference>
<dbReference type="EMBL" id="JABFBC010000001">
    <property type="protein sequence ID" value="NNU79000.1"/>
    <property type="molecule type" value="Genomic_DNA"/>
</dbReference>
<dbReference type="GO" id="GO:0005737">
    <property type="term" value="C:cytoplasm"/>
    <property type="evidence" value="ECO:0007669"/>
    <property type="project" value="TreeGrafter"/>
</dbReference>
<accession>A0A849L032</accession>
<name>A0A849L032_9RHOB</name>
<dbReference type="CDD" id="cd03205">
    <property type="entry name" value="GST_C_6"/>
    <property type="match status" value="1"/>
</dbReference>
<dbReference type="PANTHER" id="PTHR43968">
    <property type="match status" value="1"/>
</dbReference>
<feature type="domain" description="GST N-terminal" evidence="1">
    <location>
        <begin position="1"/>
        <end position="82"/>
    </location>
</feature>
<proteinExistence type="predicted"/>
<dbReference type="PROSITE" id="PS50404">
    <property type="entry name" value="GST_NTER"/>
    <property type="match status" value="1"/>
</dbReference>
<keyword evidence="2" id="KW-0808">Transferase</keyword>
<dbReference type="InterPro" id="IPR036282">
    <property type="entry name" value="Glutathione-S-Trfase_C_sf"/>
</dbReference>
<dbReference type="AlphaFoldDB" id="A0A849L032"/>
<dbReference type="InterPro" id="IPR036249">
    <property type="entry name" value="Thioredoxin-like_sf"/>
</dbReference>
<sequence>MKLYYSPTSPFVRKVSVVLRETGLIDKVTLVPGSGLPAAPGNAPIALNPLGKIPTLEREDGPALYDSRVICRYLDHISGGKLYPQPPRLWETLTLEATADGMMEAAVLMIYETRARAQGTQDPTWVEAQWSKVARALDTLEGRWIAYLEGPLDMGQIAVGCALGYLDFRQDARNWRGGHPALAEWYAGFAERDSMKATVPVG</sequence>
<dbReference type="SUPFAM" id="SSF47616">
    <property type="entry name" value="GST C-terminal domain-like"/>
    <property type="match status" value="1"/>
</dbReference>
<evidence type="ECO:0000313" key="2">
    <source>
        <dbReference type="EMBL" id="NNU79000.1"/>
    </source>
</evidence>
<evidence type="ECO:0000259" key="1">
    <source>
        <dbReference type="PROSITE" id="PS50404"/>
    </source>
</evidence>
<dbReference type="CDD" id="cd03049">
    <property type="entry name" value="GST_N_3"/>
    <property type="match status" value="1"/>
</dbReference>
<dbReference type="InterPro" id="IPR004045">
    <property type="entry name" value="Glutathione_S-Trfase_N"/>
</dbReference>
<dbReference type="Pfam" id="PF13410">
    <property type="entry name" value="GST_C_2"/>
    <property type="match status" value="1"/>
</dbReference>
<dbReference type="Gene3D" id="3.40.30.10">
    <property type="entry name" value="Glutaredoxin"/>
    <property type="match status" value="1"/>
</dbReference>
<reference evidence="2 3" key="1">
    <citation type="submission" date="2020-05" db="EMBL/GenBank/DDBJ databases">
        <title>Gimesia benthica sp. nov., a novel planctomycete isolated from a deep-sea water sample of the Northwest Indian Ocean.</title>
        <authorList>
            <person name="Wang J."/>
            <person name="Ruan C."/>
            <person name="Song L."/>
            <person name="Zhu Y."/>
            <person name="Li A."/>
            <person name="Zheng X."/>
            <person name="Wang L."/>
            <person name="Lu Z."/>
            <person name="Huang Y."/>
            <person name="Du W."/>
            <person name="Zhou Y."/>
            <person name="Huang L."/>
            <person name="Dai X."/>
        </authorList>
    </citation>
    <scope>NUCLEOTIDE SEQUENCE [LARGE SCALE GENOMIC DNA]</scope>
    <source>
        <strain evidence="2 3">YYQ-30</strain>
    </source>
</reference>
<dbReference type="SUPFAM" id="SSF52833">
    <property type="entry name" value="Thioredoxin-like"/>
    <property type="match status" value="1"/>
</dbReference>
<gene>
    <name evidence="2" type="ORF">HMH01_00990</name>
</gene>
<dbReference type="RefSeq" id="WP_171321611.1">
    <property type="nucleotide sequence ID" value="NZ_JABFBC010000001.1"/>
</dbReference>
<keyword evidence="3" id="KW-1185">Reference proteome</keyword>
<dbReference type="InterPro" id="IPR050983">
    <property type="entry name" value="GST_Omega/HSP26"/>
</dbReference>
<comment type="caution">
    <text evidence="2">The sequence shown here is derived from an EMBL/GenBank/DDBJ whole genome shotgun (WGS) entry which is preliminary data.</text>
</comment>
<organism evidence="2 3">
    <name type="scientific">Halovulum dunhuangense</name>
    <dbReference type="NCBI Taxonomy" id="1505036"/>
    <lineage>
        <taxon>Bacteria</taxon>
        <taxon>Pseudomonadati</taxon>
        <taxon>Pseudomonadota</taxon>
        <taxon>Alphaproteobacteria</taxon>
        <taxon>Rhodobacterales</taxon>
        <taxon>Paracoccaceae</taxon>
        <taxon>Halovulum</taxon>
    </lineage>
</organism>